<dbReference type="OrthoDB" id="1470350at2759"/>
<dbReference type="SUPFAM" id="SSF48264">
    <property type="entry name" value="Cytochrome P450"/>
    <property type="match status" value="1"/>
</dbReference>
<evidence type="ECO:0000313" key="7">
    <source>
        <dbReference type="EMBL" id="KAG0016992.1"/>
    </source>
</evidence>
<dbReference type="Proteomes" id="UP000703661">
    <property type="component" value="Unassembled WGS sequence"/>
</dbReference>
<keyword evidence="6" id="KW-0503">Monooxygenase</keyword>
<dbReference type="GO" id="GO:0004497">
    <property type="term" value="F:monooxygenase activity"/>
    <property type="evidence" value="ECO:0007669"/>
    <property type="project" value="UniProtKB-KW"/>
</dbReference>
<feature type="binding site" description="axial binding residue" evidence="5">
    <location>
        <position position="447"/>
    </location>
    <ligand>
        <name>heme</name>
        <dbReference type="ChEBI" id="CHEBI:30413"/>
    </ligand>
    <ligandPart>
        <name>Fe</name>
        <dbReference type="ChEBI" id="CHEBI:18248"/>
    </ligandPart>
</feature>
<dbReference type="InterPro" id="IPR036396">
    <property type="entry name" value="Cyt_P450_sf"/>
</dbReference>
<evidence type="ECO:0000256" key="2">
    <source>
        <dbReference type="ARBA" id="ARBA00022723"/>
    </source>
</evidence>
<keyword evidence="5 6" id="KW-0349">Heme</keyword>
<evidence type="ECO:0000256" key="5">
    <source>
        <dbReference type="PIRSR" id="PIRSR602401-1"/>
    </source>
</evidence>
<gene>
    <name evidence="7" type="ORF">BGZ80_008712</name>
</gene>
<evidence type="ECO:0000256" key="4">
    <source>
        <dbReference type="ARBA" id="ARBA00023004"/>
    </source>
</evidence>
<name>A0A9P6T0X2_9FUNG</name>
<dbReference type="Gene3D" id="1.10.630.10">
    <property type="entry name" value="Cytochrome P450"/>
    <property type="match status" value="1"/>
</dbReference>
<dbReference type="GO" id="GO:0020037">
    <property type="term" value="F:heme binding"/>
    <property type="evidence" value="ECO:0007669"/>
    <property type="project" value="InterPro"/>
</dbReference>
<dbReference type="GO" id="GO:0005506">
    <property type="term" value="F:iron ion binding"/>
    <property type="evidence" value="ECO:0007669"/>
    <property type="project" value="InterPro"/>
</dbReference>
<dbReference type="Pfam" id="PF00067">
    <property type="entry name" value="p450"/>
    <property type="match status" value="1"/>
</dbReference>
<dbReference type="GO" id="GO:0006629">
    <property type="term" value="P:lipid metabolic process"/>
    <property type="evidence" value="ECO:0007669"/>
    <property type="project" value="UniProtKB-ARBA"/>
</dbReference>
<keyword evidence="3 6" id="KW-0560">Oxidoreductase</keyword>
<evidence type="ECO:0000313" key="8">
    <source>
        <dbReference type="Proteomes" id="UP000703661"/>
    </source>
</evidence>
<dbReference type="InterPro" id="IPR001128">
    <property type="entry name" value="Cyt_P450"/>
</dbReference>
<evidence type="ECO:0000256" key="3">
    <source>
        <dbReference type="ARBA" id="ARBA00023002"/>
    </source>
</evidence>
<dbReference type="InterPro" id="IPR002401">
    <property type="entry name" value="Cyt_P450_E_grp-I"/>
</dbReference>
<accession>A0A9P6T0X2</accession>
<comment type="caution">
    <text evidence="7">The sequence shown here is derived from an EMBL/GenBank/DDBJ whole genome shotgun (WGS) entry which is preliminary data.</text>
</comment>
<dbReference type="AlphaFoldDB" id="A0A9P6T0X2"/>
<proteinExistence type="inferred from homology"/>
<dbReference type="GO" id="GO:0016705">
    <property type="term" value="F:oxidoreductase activity, acting on paired donors, with incorporation or reduction of molecular oxygen"/>
    <property type="evidence" value="ECO:0007669"/>
    <property type="project" value="InterPro"/>
</dbReference>
<protein>
    <recommendedName>
        <fullName evidence="9">Cytochrome P450</fullName>
    </recommendedName>
</protein>
<comment type="cofactor">
    <cofactor evidence="5">
        <name>heme</name>
        <dbReference type="ChEBI" id="CHEBI:30413"/>
    </cofactor>
</comment>
<evidence type="ECO:0008006" key="9">
    <source>
        <dbReference type="Google" id="ProtNLM"/>
    </source>
</evidence>
<keyword evidence="2 5" id="KW-0479">Metal-binding</keyword>
<reference evidence="7" key="1">
    <citation type="journal article" date="2020" name="Fungal Divers.">
        <title>Resolving the Mortierellaceae phylogeny through synthesis of multi-gene phylogenetics and phylogenomics.</title>
        <authorList>
            <person name="Vandepol N."/>
            <person name="Liber J."/>
            <person name="Desiro A."/>
            <person name="Na H."/>
            <person name="Kennedy M."/>
            <person name="Barry K."/>
            <person name="Grigoriev I.V."/>
            <person name="Miller A.N."/>
            <person name="O'Donnell K."/>
            <person name="Stajich J.E."/>
            <person name="Bonito G."/>
        </authorList>
    </citation>
    <scope>NUCLEOTIDE SEQUENCE</scope>
    <source>
        <strain evidence="7">NRRL 2769</strain>
    </source>
</reference>
<keyword evidence="4 5" id="KW-0408">Iron</keyword>
<dbReference type="InterPro" id="IPR017972">
    <property type="entry name" value="Cyt_P450_CS"/>
</dbReference>
<sequence length="506" mass="57312">MSILTQLFEYVLQHSTQANAVKVLVALSAYYVYKYRGHAIGTRRRPDLKEPKGAVPLLGHLPLMASVPLTEFFEFLEKQNNELGPVWSISIPGFGRIVQVDTVENLEYLAKTNFWNFGRGPSYKVMLKDLLGYDGIFTSEGTKWKLQRHIASNIFNINAFREFTSDVFVVIGKKVLNHLAKAADEGTVIDFQRLMFNFTLDAFGAVMFGDNFGLLDNNDVPNPFAVAIDDMLEGLADRVKDPLWKISERLNGTSKRVARNKEVLRGYCQNYIDKRRKEGLHSGKTDLLQLFLEGKDENGQSMPDSQVAGRDTTAQSLTWMFYLLLRDGTDPEILRRLDREVVEVLGGESPTYETHKKLKYTEACFNEALRVFPPIPRNLRYCESDDVLPDGTKVYAGEWVVWSSYVMGRSESIWGPDAKEYKPSRWLNTEKPSPAKATSFHVGPRACIGQQFAVIEVLTMTSMIFQSFSLEMEDPSKPPKYKASMGFPMEGGLKLRVNRRFGATAI</sequence>
<evidence type="ECO:0000256" key="6">
    <source>
        <dbReference type="RuleBase" id="RU000461"/>
    </source>
</evidence>
<dbReference type="PROSITE" id="PS00086">
    <property type="entry name" value="CYTOCHROME_P450"/>
    <property type="match status" value="1"/>
</dbReference>
<dbReference type="PRINTS" id="PR00385">
    <property type="entry name" value="P450"/>
</dbReference>
<dbReference type="EMBL" id="JAAAID010000482">
    <property type="protein sequence ID" value="KAG0016992.1"/>
    <property type="molecule type" value="Genomic_DNA"/>
</dbReference>
<dbReference type="PRINTS" id="PR00463">
    <property type="entry name" value="EP450I"/>
</dbReference>
<evidence type="ECO:0000256" key="1">
    <source>
        <dbReference type="ARBA" id="ARBA00010617"/>
    </source>
</evidence>
<dbReference type="PANTHER" id="PTHR24296">
    <property type="entry name" value="CYTOCHROME P450"/>
    <property type="match status" value="1"/>
</dbReference>
<keyword evidence="8" id="KW-1185">Reference proteome</keyword>
<comment type="similarity">
    <text evidence="1 6">Belongs to the cytochrome P450 family.</text>
</comment>
<organism evidence="7 8">
    <name type="scientific">Entomortierella chlamydospora</name>
    <dbReference type="NCBI Taxonomy" id="101097"/>
    <lineage>
        <taxon>Eukaryota</taxon>
        <taxon>Fungi</taxon>
        <taxon>Fungi incertae sedis</taxon>
        <taxon>Mucoromycota</taxon>
        <taxon>Mortierellomycotina</taxon>
        <taxon>Mortierellomycetes</taxon>
        <taxon>Mortierellales</taxon>
        <taxon>Mortierellaceae</taxon>
        <taxon>Entomortierella</taxon>
    </lineage>
</organism>